<dbReference type="Proteomes" id="UP000232693">
    <property type="component" value="Chromosome"/>
</dbReference>
<dbReference type="OrthoDB" id="9799416at2"/>
<dbReference type="AlphaFoldDB" id="A0A2K9AHT0"/>
<keyword evidence="2" id="KW-1185">Reference proteome</keyword>
<dbReference type="InterPro" id="IPR022172">
    <property type="entry name" value="DUF3703"/>
</dbReference>
<reference evidence="1 2" key="1">
    <citation type="submission" date="2017-12" db="EMBL/GenBank/DDBJ databases">
        <title>Kangiella profundi FT102 completed genome.</title>
        <authorList>
            <person name="Xu J."/>
            <person name="Wang J."/>
            <person name="Lu Y."/>
        </authorList>
    </citation>
    <scope>NUCLEOTIDE SEQUENCE [LARGE SCALE GENOMIC DNA]</scope>
    <source>
        <strain evidence="1 2">FT102</strain>
    </source>
</reference>
<dbReference type="EMBL" id="CP025120">
    <property type="protein sequence ID" value="AUD79936.1"/>
    <property type="molecule type" value="Genomic_DNA"/>
</dbReference>
<evidence type="ECO:0000313" key="2">
    <source>
        <dbReference type="Proteomes" id="UP000232693"/>
    </source>
</evidence>
<sequence>MSQKLKIAFANELNQGKLLFYKGQLDAAFGYFERAHILSQPFYGRHVKSHWWMFRIGIKRIDLREIFGQIIRMIGSAGSLIGKYPVGNTGGANVSPFKPMPIPEDLKFYFD</sequence>
<protein>
    <submittedName>
        <fullName evidence="1">Uncharacterized protein</fullName>
    </submittedName>
</protein>
<dbReference type="RefSeq" id="WP_106647753.1">
    <property type="nucleotide sequence ID" value="NZ_BMGO01000001.1"/>
</dbReference>
<dbReference type="KEGG" id="kpd:CW740_12010"/>
<gene>
    <name evidence="1" type="ORF">CW740_12010</name>
</gene>
<accession>A0A2K9AHT0</accession>
<name>A0A2K9AHT0_9GAMM</name>
<organism evidence="1 2">
    <name type="scientific">Kangiella profundi</name>
    <dbReference type="NCBI Taxonomy" id="1561924"/>
    <lineage>
        <taxon>Bacteria</taxon>
        <taxon>Pseudomonadati</taxon>
        <taxon>Pseudomonadota</taxon>
        <taxon>Gammaproteobacteria</taxon>
        <taxon>Kangiellales</taxon>
        <taxon>Kangiellaceae</taxon>
        <taxon>Kangiella</taxon>
    </lineage>
</organism>
<dbReference type="Pfam" id="PF12487">
    <property type="entry name" value="DUF3703"/>
    <property type="match status" value="1"/>
</dbReference>
<proteinExistence type="predicted"/>
<evidence type="ECO:0000313" key="1">
    <source>
        <dbReference type="EMBL" id="AUD79936.1"/>
    </source>
</evidence>